<evidence type="ECO:0000256" key="1">
    <source>
        <dbReference type="SAM" id="Phobius"/>
    </source>
</evidence>
<keyword evidence="3" id="KW-1185">Reference proteome</keyword>
<keyword evidence="1" id="KW-0812">Transmembrane</keyword>
<organism evidence="2 3">
    <name type="scientific">Geosporobacter subterraneus DSM 17957</name>
    <dbReference type="NCBI Taxonomy" id="1121919"/>
    <lineage>
        <taxon>Bacteria</taxon>
        <taxon>Bacillati</taxon>
        <taxon>Bacillota</taxon>
        <taxon>Clostridia</taxon>
        <taxon>Peptostreptococcales</taxon>
        <taxon>Thermotaleaceae</taxon>
        <taxon>Geosporobacter</taxon>
    </lineage>
</organism>
<gene>
    <name evidence="2" type="ORF">SAMN02745975_02153</name>
</gene>
<proteinExistence type="predicted"/>
<dbReference type="AlphaFoldDB" id="A0A1M6JIP4"/>
<accession>A0A1M6JIP4</accession>
<dbReference type="InterPro" id="IPR010690">
    <property type="entry name" value="YqfD"/>
</dbReference>
<dbReference type="Pfam" id="PF06898">
    <property type="entry name" value="YqfD"/>
    <property type="match status" value="1"/>
</dbReference>
<dbReference type="RefSeq" id="WP_110941289.1">
    <property type="nucleotide sequence ID" value="NZ_FQZV01000026.1"/>
</dbReference>
<sequence length="393" mass="45833">MSFGRLWNFFRGYVVIRIEGLSLEKFINYAIARGIYIWDIVRLDYTTLEAKTGLRSYKNLRSVIKKSGCRIRIYEKIGYPFFMHKIKTRRMMFLGAVLSLFLIFAASSFVWDIEILGRETISRREIETYLDKMGLRVGAYKHQLDLENIENGMMVHMDKLAWVGIEMKGTKAIVQIVEKVSPPPIIALNMPCNIVARKNGVIEKVIAKIGEGKAKKGDIVKEGDTLISGIIAKEGQEIRYVHALGEVYARTYYEETDEMDTVVTRKIRTGNVFKRKIFRLYTNELILSNKPIPFENYLLDTRKKSLPSWRNIQLPVEIIFEEYYEVFNEVEVIDKEIVKQALREKILVKILNKIPEDIPILNQILEYEEQNSKIKAKMMIETLEEIGVQRKLW</sequence>
<keyword evidence="1" id="KW-0472">Membrane</keyword>
<feature type="transmembrane region" description="Helical" evidence="1">
    <location>
        <begin position="91"/>
        <end position="111"/>
    </location>
</feature>
<dbReference type="Proteomes" id="UP000184536">
    <property type="component" value="Unassembled WGS sequence"/>
</dbReference>
<dbReference type="NCBIfam" id="TIGR02876">
    <property type="entry name" value="spore_yqfD"/>
    <property type="match status" value="1"/>
</dbReference>
<dbReference type="PIRSF" id="PIRSF029895">
    <property type="entry name" value="SpoIV"/>
    <property type="match status" value="1"/>
</dbReference>
<keyword evidence="1" id="KW-1133">Transmembrane helix</keyword>
<dbReference type="OrthoDB" id="1640349at2"/>
<reference evidence="3" key="1">
    <citation type="submission" date="2016-11" db="EMBL/GenBank/DDBJ databases">
        <authorList>
            <person name="Varghese N."/>
            <person name="Submissions S."/>
        </authorList>
    </citation>
    <scope>NUCLEOTIDE SEQUENCE [LARGE SCALE GENOMIC DNA]</scope>
    <source>
        <strain evidence="3">DSM 17957</strain>
    </source>
</reference>
<name>A0A1M6JIP4_9FIRM</name>
<protein>
    <submittedName>
        <fullName evidence="2">Similar to stage IV sporulation protein</fullName>
    </submittedName>
</protein>
<evidence type="ECO:0000313" key="3">
    <source>
        <dbReference type="Proteomes" id="UP000184536"/>
    </source>
</evidence>
<dbReference type="STRING" id="1121919.SAMN02745975_02153"/>
<evidence type="ECO:0000313" key="2">
    <source>
        <dbReference type="EMBL" id="SHJ46618.1"/>
    </source>
</evidence>
<dbReference type="EMBL" id="FQZV01000026">
    <property type="protein sequence ID" value="SHJ46618.1"/>
    <property type="molecule type" value="Genomic_DNA"/>
</dbReference>